<organism evidence="5 6">
    <name type="scientific">Nocardia higoensis</name>
    <dbReference type="NCBI Taxonomy" id="228599"/>
    <lineage>
        <taxon>Bacteria</taxon>
        <taxon>Bacillati</taxon>
        <taxon>Actinomycetota</taxon>
        <taxon>Actinomycetes</taxon>
        <taxon>Mycobacteriales</taxon>
        <taxon>Nocardiaceae</taxon>
        <taxon>Nocardia</taxon>
    </lineage>
</organism>
<gene>
    <name evidence="5" type="ORF">IU449_15130</name>
</gene>
<proteinExistence type="inferred from homology"/>
<keyword evidence="3" id="KW-0028">Amino-acid biosynthesis</keyword>
<evidence type="ECO:0000313" key="6">
    <source>
        <dbReference type="Proteomes" id="UP000707731"/>
    </source>
</evidence>
<keyword evidence="3" id="KW-0057">Aromatic amino acid biosynthesis</keyword>
<keyword evidence="6" id="KW-1185">Reference proteome</keyword>
<dbReference type="RefSeq" id="WP_195003216.1">
    <property type="nucleotide sequence ID" value="NZ_JADLQN010000002.1"/>
</dbReference>
<evidence type="ECO:0000313" key="5">
    <source>
        <dbReference type="EMBL" id="MBF6355863.1"/>
    </source>
</evidence>
<protein>
    <recommendedName>
        <fullName evidence="3">Phospho-2-dehydro-3-deoxyheptonate aldolase</fullName>
        <ecNumber evidence="3">2.5.1.54</ecNumber>
    </recommendedName>
</protein>
<dbReference type="PANTHER" id="PTHR21337">
    <property type="entry name" value="PHOSPHO-2-DEHYDRO-3-DEOXYHEPTONATE ALDOLASE 1, 2"/>
    <property type="match status" value="1"/>
</dbReference>
<dbReference type="PANTHER" id="PTHR21337:SF0">
    <property type="entry name" value="PHOSPHO-2-DEHYDRO-3-DEOXYHEPTONATE ALDOLASE"/>
    <property type="match status" value="1"/>
</dbReference>
<dbReference type="Gene3D" id="3.20.20.70">
    <property type="entry name" value="Aldolase class I"/>
    <property type="match status" value="1"/>
</dbReference>
<evidence type="ECO:0000256" key="3">
    <source>
        <dbReference type="RuleBase" id="RU363071"/>
    </source>
</evidence>
<dbReference type="EC" id="2.5.1.54" evidence="3"/>
<accession>A0ABS0DDB3</accession>
<comment type="catalytic activity">
    <reaction evidence="3">
        <text>D-erythrose 4-phosphate + phosphoenolpyruvate + H2O = 7-phospho-2-dehydro-3-deoxy-D-arabino-heptonate + phosphate</text>
        <dbReference type="Rhea" id="RHEA:14717"/>
        <dbReference type="ChEBI" id="CHEBI:15377"/>
        <dbReference type="ChEBI" id="CHEBI:16897"/>
        <dbReference type="ChEBI" id="CHEBI:43474"/>
        <dbReference type="ChEBI" id="CHEBI:58394"/>
        <dbReference type="ChEBI" id="CHEBI:58702"/>
        <dbReference type="EC" id="2.5.1.54"/>
    </reaction>
</comment>
<dbReference type="EMBL" id="JADLQN010000002">
    <property type="protein sequence ID" value="MBF6355863.1"/>
    <property type="molecule type" value="Genomic_DNA"/>
</dbReference>
<evidence type="ECO:0000256" key="4">
    <source>
        <dbReference type="SAM" id="MobiDB-lite"/>
    </source>
</evidence>
<sequence>MLRGPQQPIWENPEQVRLAREFLATCPPLVRPADVDELHGRLSDAARGELLVLQVGDCAEDPADRTAEHVAAKTELLEQLADMLEGATGVPVLKVGRIAGQFAKPRSKDTESIDGMELPSYRGHLVNGPEPDPESRRPDPLRMLTGFSAAGEIMGRLGWRPAGAESSTPAAEPTVWTSHEALLLDYEQPLVREHSDGRLWLSSTHWPWIGERTRQLYGPHLALLAQVSNPVACKVGPSMSAGEITLLCDLLDPNREPGRLTLIARMGAGAVATRLPELVAAVRSAGHPVIWLCDPMHGNNTVTADGRKTRHVSTIIREVHTFRRVVELAGGVAGGLHLETTPDDVLECVDDAFEAQLGSGRWTSLCDPRLNATQAAEVVAAWSTAVDPVGAARAVPSGPTGNR</sequence>
<evidence type="ECO:0000256" key="1">
    <source>
        <dbReference type="ARBA" id="ARBA00008911"/>
    </source>
</evidence>
<reference evidence="5 6" key="1">
    <citation type="submission" date="2020-10" db="EMBL/GenBank/DDBJ databases">
        <title>Identification of Nocardia species via Next-generation sequencing and recognition of intraspecies genetic diversity.</title>
        <authorList>
            <person name="Li P."/>
            <person name="Li P."/>
            <person name="Lu B."/>
        </authorList>
    </citation>
    <scope>NUCLEOTIDE SEQUENCE [LARGE SCALE GENOMIC DNA]</scope>
    <source>
        <strain evidence="5 6">BJ06-0143</strain>
    </source>
</reference>
<comment type="similarity">
    <text evidence="1 3">Belongs to the class-II DAHP synthase family.</text>
</comment>
<comment type="caution">
    <text evidence="5">The sequence shown here is derived from an EMBL/GenBank/DDBJ whole genome shotgun (WGS) entry which is preliminary data.</text>
</comment>
<dbReference type="InterPro" id="IPR013785">
    <property type="entry name" value="Aldolase_TIM"/>
</dbReference>
<dbReference type="Pfam" id="PF01474">
    <property type="entry name" value="DAHP_synth_2"/>
    <property type="match status" value="2"/>
</dbReference>
<dbReference type="Proteomes" id="UP000707731">
    <property type="component" value="Unassembled WGS sequence"/>
</dbReference>
<evidence type="ECO:0000256" key="2">
    <source>
        <dbReference type="ARBA" id="ARBA00022679"/>
    </source>
</evidence>
<dbReference type="SUPFAM" id="SSF51569">
    <property type="entry name" value="Aldolase"/>
    <property type="match status" value="1"/>
</dbReference>
<keyword evidence="2 3" id="KW-0808">Transferase</keyword>
<dbReference type="InterPro" id="IPR002480">
    <property type="entry name" value="DAHP_synth_2"/>
</dbReference>
<name>A0ABS0DDB3_9NOCA</name>
<feature type="region of interest" description="Disordered" evidence="4">
    <location>
        <begin position="105"/>
        <end position="140"/>
    </location>
</feature>
<comment type="pathway">
    <text evidence="3">Metabolic intermediate biosynthesis; chorismate biosynthesis; chorismate from D-erythrose 4-phosphate and phosphoenolpyruvate: step 1/7.</text>
</comment>